<dbReference type="STRING" id="1348612.A0A397GJN1"/>
<evidence type="ECO:0000313" key="1">
    <source>
        <dbReference type="EMBL" id="RHZ48240.1"/>
    </source>
</evidence>
<reference evidence="1 2" key="1">
    <citation type="submission" date="2018-08" db="EMBL/GenBank/DDBJ databases">
        <title>Genome and evolution of the arbuscular mycorrhizal fungus Diversispora epigaea (formerly Glomus versiforme) and its bacterial endosymbionts.</title>
        <authorList>
            <person name="Sun X."/>
            <person name="Fei Z."/>
            <person name="Harrison M."/>
        </authorList>
    </citation>
    <scope>NUCLEOTIDE SEQUENCE [LARGE SCALE GENOMIC DNA]</scope>
    <source>
        <strain evidence="1 2">IT104</strain>
    </source>
</reference>
<gene>
    <name evidence="1" type="ORF">Glove_554g29</name>
</gene>
<dbReference type="OrthoDB" id="2364860at2759"/>
<keyword evidence="2" id="KW-1185">Reference proteome</keyword>
<protein>
    <submittedName>
        <fullName evidence="1">Uncharacterized protein</fullName>
    </submittedName>
</protein>
<dbReference type="EMBL" id="PQFF01000472">
    <property type="protein sequence ID" value="RHZ48240.1"/>
    <property type="molecule type" value="Genomic_DNA"/>
</dbReference>
<sequence length="176" mass="19833">MDKLRALNVPVVKIHAIYTGGNETKKADSDIVRGLEAQLLLARSTYVMLTVIEGYRTNNLRKYYVYYDKVKSEVNIINMDKLRALNVPVVKIHAIYTGGNETKKADSDIVRGLEAQLLLARSTYVMLTVNIWTEAGLVNGSIGIIHVVKTIELSQTQLKLRKIEVESRQILIFISD</sequence>
<name>A0A397GJN1_9GLOM</name>
<dbReference type="Proteomes" id="UP000266861">
    <property type="component" value="Unassembled WGS sequence"/>
</dbReference>
<evidence type="ECO:0000313" key="2">
    <source>
        <dbReference type="Proteomes" id="UP000266861"/>
    </source>
</evidence>
<dbReference type="AlphaFoldDB" id="A0A397GJN1"/>
<proteinExistence type="predicted"/>
<organism evidence="1 2">
    <name type="scientific">Diversispora epigaea</name>
    <dbReference type="NCBI Taxonomy" id="1348612"/>
    <lineage>
        <taxon>Eukaryota</taxon>
        <taxon>Fungi</taxon>
        <taxon>Fungi incertae sedis</taxon>
        <taxon>Mucoromycota</taxon>
        <taxon>Glomeromycotina</taxon>
        <taxon>Glomeromycetes</taxon>
        <taxon>Diversisporales</taxon>
        <taxon>Diversisporaceae</taxon>
        <taxon>Diversispora</taxon>
    </lineage>
</organism>
<comment type="caution">
    <text evidence="1">The sequence shown here is derived from an EMBL/GenBank/DDBJ whole genome shotgun (WGS) entry which is preliminary data.</text>
</comment>
<accession>A0A397GJN1</accession>